<keyword evidence="13" id="KW-0753">Steroid metabolism</keyword>
<evidence type="ECO:0000256" key="11">
    <source>
        <dbReference type="ARBA" id="ARBA00023166"/>
    </source>
</evidence>
<organism evidence="18 19">
    <name type="scientific">Monodon monoceros</name>
    <name type="common">Narwhal</name>
    <name type="synonym">Ceratodon monodon</name>
    <dbReference type="NCBI Taxonomy" id="40151"/>
    <lineage>
        <taxon>Eukaryota</taxon>
        <taxon>Metazoa</taxon>
        <taxon>Chordata</taxon>
        <taxon>Craniata</taxon>
        <taxon>Vertebrata</taxon>
        <taxon>Euteleostomi</taxon>
        <taxon>Mammalia</taxon>
        <taxon>Eutheria</taxon>
        <taxon>Laurasiatheria</taxon>
        <taxon>Artiodactyla</taxon>
        <taxon>Whippomorpha</taxon>
        <taxon>Cetacea</taxon>
        <taxon>Odontoceti</taxon>
        <taxon>Monodontidae</taxon>
        <taxon>Monodon</taxon>
    </lineage>
</organism>
<keyword evidence="5 15" id="KW-0812">Transmembrane</keyword>
<evidence type="ECO:0000256" key="1">
    <source>
        <dbReference type="ARBA" id="ARBA00004127"/>
    </source>
</evidence>
<feature type="transmembrane region" description="Helical" evidence="15">
    <location>
        <begin position="1093"/>
        <end position="1113"/>
    </location>
</feature>
<keyword evidence="9 15" id="KW-0472">Membrane</keyword>
<feature type="signal peptide" evidence="16">
    <location>
        <begin position="1"/>
        <end position="21"/>
    </location>
</feature>
<feature type="transmembrane region" description="Helical" evidence="15">
    <location>
        <begin position="282"/>
        <end position="305"/>
    </location>
</feature>
<gene>
    <name evidence="18" type="primary">NPC1L1</name>
</gene>
<dbReference type="FunFam" id="1.20.1640.10:FF:000010">
    <property type="entry name" value="NPC intracellular cholesterol transporter 1"/>
    <property type="match status" value="1"/>
</dbReference>
<keyword evidence="19" id="KW-1185">Reference proteome</keyword>
<reference evidence="18" key="2">
    <citation type="submission" date="2025-09" db="UniProtKB">
        <authorList>
            <consortium name="Ensembl"/>
        </authorList>
    </citation>
    <scope>IDENTIFICATION</scope>
</reference>
<keyword evidence="12" id="KW-0325">Glycoprotein</keyword>
<feature type="transmembrane region" description="Helical" evidence="15">
    <location>
        <begin position="696"/>
        <end position="719"/>
    </location>
</feature>
<comment type="subcellular location">
    <subcellularLocation>
        <location evidence="1">Endomembrane system</location>
        <topology evidence="1">Multi-pass membrane protein</topology>
    </subcellularLocation>
</comment>
<evidence type="ECO:0000256" key="6">
    <source>
        <dbReference type="ARBA" id="ARBA00022729"/>
    </source>
</evidence>
<evidence type="ECO:0000256" key="8">
    <source>
        <dbReference type="ARBA" id="ARBA00023098"/>
    </source>
</evidence>
<name>A0A8C6BKE8_MONMO</name>
<keyword evidence="6 16" id="KW-0732">Signal</keyword>
<evidence type="ECO:0000256" key="16">
    <source>
        <dbReference type="SAM" id="SignalP"/>
    </source>
</evidence>
<feature type="transmembrane region" description="Helical" evidence="15">
    <location>
        <begin position="633"/>
        <end position="654"/>
    </location>
</feature>
<dbReference type="InterPro" id="IPR053958">
    <property type="entry name" value="HMGCR/SNAP/NPC1-like_SSD"/>
</dbReference>
<evidence type="ECO:0000256" key="9">
    <source>
        <dbReference type="ARBA" id="ARBA00023136"/>
    </source>
</evidence>
<dbReference type="Ensembl" id="ENSMMNT00015017152.1">
    <property type="protein sequence ID" value="ENSMMNP00015015639.1"/>
    <property type="gene ID" value="ENSMMNG00015011499.1"/>
</dbReference>
<comment type="catalytic activity">
    <reaction evidence="14">
        <text>cholesterol(in) = cholesterol(out)</text>
        <dbReference type="Rhea" id="RHEA:39747"/>
        <dbReference type="ChEBI" id="CHEBI:16113"/>
    </reaction>
</comment>
<keyword evidence="8" id="KW-0443">Lipid metabolism</keyword>
<dbReference type="GO" id="GO:0030301">
    <property type="term" value="P:cholesterol transport"/>
    <property type="evidence" value="ECO:0007669"/>
    <property type="project" value="UniProtKB-ARBA"/>
</dbReference>
<evidence type="ECO:0000256" key="13">
    <source>
        <dbReference type="ARBA" id="ARBA00023221"/>
    </source>
</evidence>
<sequence>MVEVGLKGWLLWALLLKLAQSELYTPIHRPGYCAFYDECGENPELSGGLASLTNVSCLDNTPARHVTGDHLTLLQSICPRLYTGPNTTYACCSPKQLVALDMSLGVTKALLTRCPACSDNFVSLHCHNTCSSNQSLFINVTRVAGQGDSQPRAVVAYEAYYQRSFAEQTYDSCSRVRIPAAATLVVGSMCGVYGSALCNAQRWLNFQGDTGNGLAPLDITFHLWEPSQAEGSVMQLLNDEVVPCNRSLGYGASACSCQDCTASCPVIARPPALDPTFYLGRMVGSLALTLILCSVFALLTAFLLWSRLAERCQRKTPSPEASISLAHRLSLSTHTVLSQCFQCWGTWVASWPVTILVVSTVVVVPMAGGLAFIELTTDPVELWSAPSSRARSEKAFHDKHFGPFFRTNQVILTAPGRPRYRYDSLLLGPKNFSGILSSDLLLEVLELQERLRRLQVWSPEEQRNVSLQDTCYAPLNPHNASLSDCCVNSLLQYFQNNRTRLLLTANQTLLGQTSQVDWKDHFLYCANAPLTYKDGTALALSCMADYGAPVFPFLAVGGYKGKDYSEAEALIMTFSLNNYPPGDPRLAQAKLWEGAFLEEMRAFQRRMAGVFQVTFMAERSLEDEINSTTAEDLPIFAVSYLVIFLYISLALGSYSSWRRVLVDSKATLGLGGVAVVLGAVMASMGFFSYLGVPSSLVILQVVPFLVLAVGADNIFIFVLEYQRLPRRPGEGREAHIGRALGRVAPSMLLCSLSEAICFFLGALTPMPAVRTFALTSGFALLLDFLLQMSAFVALLSLDSRRQEASRLDVCCCKSARELPPPSQDEGLLLRCFRKFYIPFLLHRFTRVVVVGVPVYFVTTGGYNFSSEAGLNAICSSAGCNNFSLTQKIQYAAEFPDESYLAIPASSWVDDFIDWLSSSSCCRLYVFGPNKDEFCPSTVNSLACLKNCMRHTAGSVRPSVEQFHKYLPWFLSDEPNIKCPKGGLAAYSASVNLGPDGQVLASRFMAYHKPLKNSQDYTEALRAARALAANITADLRKVPGTDPDFEVFPYTITNVFYEQYLTVVPEGVFLLTVCLLPTFAVCCFLLGMDICSGLLNLFSIIMILVDTVGFMTLWDISYNAVSLINLVTAVGISVEFVSHITRSFAISTKPTRLERAKEATISMGSAVFAGVAMTNLPGILVLGLAKAQLIQTFFFRLNLLITVLGLLHGLVFLPVILSYLGPDVNPALVQLQKQEGEVTAATAASWSKRPAPTSTANSVYVNYGFESPAKSEGGLGSSRPHNRQKL</sequence>
<evidence type="ECO:0000256" key="2">
    <source>
        <dbReference type="ARBA" id="ARBA00005585"/>
    </source>
</evidence>
<dbReference type="InterPro" id="IPR032190">
    <property type="entry name" value="NPC1_N"/>
</dbReference>
<proteinExistence type="inferred from homology"/>
<evidence type="ECO:0000313" key="18">
    <source>
        <dbReference type="Ensembl" id="ENSMMNP00015015639.1"/>
    </source>
</evidence>
<protein>
    <submittedName>
        <fullName evidence="18">NPC1 like intracellular cholesterol transporter 1</fullName>
    </submittedName>
</protein>
<dbReference type="GO" id="GO:0015485">
    <property type="term" value="F:cholesterol binding"/>
    <property type="evidence" value="ECO:0007669"/>
    <property type="project" value="TreeGrafter"/>
</dbReference>
<keyword evidence="10" id="KW-1015">Disulfide bond</keyword>
<dbReference type="Pfam" id="PF16414">
    <property type="entry name" value="NPC1_N"/>
    <property type="match status" value="1"/>
</dbReference>
<keyword evidence="3" id="KW-0813">Transport</keyword>
<feature type="transmembrane region" description="Helical" evidence="15">
    <location>
        <begin position="1067"/>
        <end position="1087"/>
    </location>
</feature>
<evidence type="ECO:0000256" key="4">
    <source>
        <dbReference type="ARBA" id="ARBA00022548"/>
    </source>
</evidence>
<evidence type="ECO:0000256" key="12">
    <source>
        <dbReference type="ARBA" id="ARBA00023180"/>
    </source>
</evidence>
<evidence type="ECO:0000256" key="14">
    <source>
        <dbReference type="ARBA" id="ARBA00034049"/>
    </source>
</evidence>
<feature type="transmembrane region" description="Helical" evidence="15">
    <location>
        <begin position="1120"/>
        <end position="1140"/>
    </location>
</feature>
<evidence type="ECO:0000256" key="15">
    <source>
        <dbReference type="SAM" id="Phobius"/>
    </source>
</evidence>
<feature type="transmembrane region" description="Helical" evidence="15">
    <location>
        <begin position="1160"/>
        <end position="1184"/>
    </location>
</feature>
<keyword evidence="4" id="KW-0153">Cholesterol metabolism</keyword>
<reference evidence="18" key="1">
    <citation type="submission" date="2025-08" db="UniProtKB">
        <authorList>
            <consortium name="Ensembl"/>
        </authorList>
    </citation>
    <scope>IDENTIFICATION</scope>
</reference>
<dbReference type="PANTHER" id="PTHR45727:SF3">
    <property type="entry name" value="NPC1-LIKE INTRACELLULAR CHOLESTEROL TRANSPORTER 1"/>
    <property type="match status" value="1"/>
</dbReference>
<dbReference type="Pfam" id="PF22314">
    <property type="entry name" value="NPC1_MLD"/>
    <property type="match status" value="1"/>
</dbReference>
<dbReference type="GO" id="GO:0005886">
    <property type="term" value="C:plasma membrane"/>
    <property type="evidence" value="ECO:0007669"/>
    <property type="project" value="TreeGrafter"/>
</dbReference>
<feature type="chain" id="PRO_5034649707" evidence="16">
    <location>
        <begin position="22"/>
        <end position="1285"/>
    </location>
</feature>
<evidence type="ECO:0000256" key="10">
    <source>
        <dbReference type="ARBA" id="ARBA00023157"/>
    </source>
</evidence>
<dbReference type="PROSITE" id="PS50156">
    <property type="entry name" value="SSD"/>
    <property type="match status" value="1"/>
</dbReference>
<comment type="similarity">
    <text evidence="2">Belongs to the patched family.</text>
</comment>
<evidence type="ECO:0000256" key="7">
    <source>
        <dbReference type="ARBA" id="ARBA00022989"/>
    </source>
</evidence>
<dbReference type="Proteomes" id="UP000694561">
    <property type="component" value="Unplaced"/>
</dbReference>
<evidence type="ECO:0000256" key="5">
    <source>
        <dbReference type="ARBA" id="ARBA00022692"/>
    </source>
</evidence>
<dbReference type="SUPFAM" id="SSF82866">
    <property type="entry name" value="Multidrug efflux transporter AcrB transmembrane domain"/>
    <property type="match status" value="2"/>
</dbReference>
<keyword evidence="7 15" id="KW-1133">Transmembrane helix</keyword>
<dbReference type="GO" id="GO:0030299">
    <property type="term" value="P:intestinal cholesterol absorption"/>
    <property type="evidence" value="ECO:0007669"/>
    <property type="project" value="TreeGrafter"/>
</dbReference>
<keyword evidence="11" id="KW-1207">Sterol metabolism</keyword>
<dbReference type="GeneTree" id="ENSGT00940000159904"/>
<dbReference type="GO" id="GO:0042632">
    <property type="term" value="P:cholesterol homeostasis"/>
    <property type="evidence" value="ECO:0007669"/>
    <property type="project" value="TreeGrafter"/>
</dbReference>
<accession>A0A8C6BKE8</accession>
<feature type="domain" description="SSD" evidence="17">
    <location>
        <begin position="632"/>
        <end position="797"/>
    </location>
</feature>
<feature type="transmembrane region" description="Helical" evidence="15">
    <location>
        <begin position="1196"/>
        <end position="1219"/>
    </location>
</feature>
<evidence type="ECO:0000256" key="3">
    <source>
        <dbReference type="ARBA" id="ARBA00022448"/>
    </source>
</evidence>
<dbReference type="Pfam" id="PF12349">
    <property type="entry name" value="Sterol-sensing"/>
    <property type="match status" value="1"/>
</dbReference>
<dbReference type="InterPro" id="IPR000731">
    <property type="entry name" value="SSD"/>
</dbReference>
<feature type="transmembrane region" description="Helical" evidence="15">
    <location>
        <begin position="773"/>
        <end position="797"/>
    </location>
</feature>
<dbReference type="FunFam" id="1.20.1640.10:FF:000008">
    <property type="entry name" value="NPC intracellular cholesterol transporter 1"/>
    <property type="match status" value="1"/>
</dbReference>
<dbReference type="GO" id="GO:0008203">
    <property type="term" value="P:cholesterol metabolic process"/>
    <property type="evidence" value="ECO:0007669"/>
    <property type="project" value="UniProtKB-KW"/>
</dbReference>
<dbReference type="InterPro" id="IPR053956">
    <property type="entry name" value="NPC1_MLD"/>
</dbReference>
<dbReference type="PANTHER" id="PTHR45727">
    <property type="entry name" value="NPC INTRACELLULAR CHOLESTEROL TRANSPORTER 1"/>
    <property type="match status" value="1"/>
</dbReference>
<evidence type="ECO:0000259" key="17">
    <source>
        <dbReference type="PROSITE" id="PS50156"/>
    </source>
</evidence>
<dbReference type="GO" id="GO:0012505">
    <property type="term" value="C:endomembrane system"/>
    <property type="evidence" value="ECO:0007669"/>
    <property type="project" value="UniProtKB-SubCell"/>
</dbReference>
<feature type="transmembrane region" description="Helical" evidence="15">
    <location>
        <begin position="666"/>
        <end position="690"/>
    </location>
</feature>
<feature type="transmembrane region" description="Helical" evidence="15">
    <location>
        <begin position="739"/>
        <end position="761"/>
    </location>
</feature>
<evidence type="ECO:0000313" key="19">
    <source>
        <dbReference type="Proteomes" id="UP000694561"/>
    </source>
</evidence>
<feature type="transmembrane region" description="Helical" evidence="15">
    <location>
        <begin position="351"/>
        <end position="373"/>
    </location>
</feature>
<dbReference type="Gene3D" id="1.20.1640.10">
    <property type="entry name" value="Multidrug efflux transporter AcrB transmembrane domain"/>
    <property type="match status" value="2"/>
</dbReference>